<dbReference type="PANTHER" id="PTHR43270:SF4">
    <property type="entry name" value="CARNOSINE DIPEPTIDASE 2, ISOFORM A"/>
    <property type="match status" value="1"/>
</dbReference>
<gene>
    <name evidence="6" type="ORF">JKL49_09520</name>
</gene>
<dbReference type="RefSeq" id="WP_215339968.1">
    <property type="nucleotide sequence ID" value="NZ_JAGSGD010000001.1"/>
</dbReference>
<dbReference type="Pfam" id="PF01546">
    <property type="entry name" value="Peptidase_M20"/>
    <property type="match status" value="1"/>
</dbReference>
<evidence type="ECO:0000259" key="5">
    <source>
        <dbReference type="Pfam" id="PF07687"/>
    </source>
</evidence>
<evidence type="ECO:0000256" key="4">
    <source>
        <dbReference type="SAM" id="MobiDB-lite"/>
    </source>
</evidence>
<accession>A0A941CZR9</accession>
<reference evidence="6" key="1">
    <citation type="submission" date="2021-04" db="EMBL/GenBank/DDBJ databases">
        <title>Draft genome assembly of strain Phenylobacterium sp. 20VBR1 using MiniION and Illumina platforms.</title>
        <authorList>
            <person name="Thomas F.A."/>
            <person name="Krishnan K.P."/>
            <person name="Sinha R.K."/>
        </authorList>
    </citation>
    <scope>NUCLEOTIDE SEQUENCE</scope>
    <source>
        <strain evidence="6">20VBR1</strain>
    </source>
</reference>
<dbReference type="SUPFAM" id="SSF53187">
    <property type="entry name" value="Zn-dependent exopeptidases"/>
    <property type="match status" value="1"/>
</dbReference>
<dbReference type="InterPro" id="IPR011650">
    <property type="entry name" value="Peptidase_M20_dimer"/>
</dbReference>
<feature type="compositionally biased region" description="Basic and acidic residues" evidence="4">
    <location>
        <begin position="496"/>
        <end position="524"/>
    </location>
</feature>
<dbReference type="InterPro" id="IPR006311">
    <property type="entry name" value="TAT_signal"/>
</dbReference>
<name>A0A941CZR9_9CAUL</name>
<dbReference type="GO" id="GO:0046872">
    <property type="term" value="F:metal ion binding"/>
    <property type="evidence" value="ECO:0007669"/>
    <property type="project" value="UniProtKB-KW"/>
</dbReference>
<keyword evidence="7" id="KW-1185">Reference proteome</keyword>
<dbReference type="AlphaFoldDB" id="A0A941CZR9"/>
<dbReference type="InterPro" id="IPR002933">
    <property type="entry name" value="Peptidase_M20"/>
</dbReference>
<feature type="compositionally biased region" description="Basic residues" evidence="4">
    <location>
        <begin position="457"/>
        <end position="476"/>
    </location>
</feature>
<dbReference type="EMBL" id="JAGSGD010000001">
    <property type="protein sequence ID" value="MBR7619625.1"/>
    <property type="molecule type" value="Genomic_DNA"/>
</dbReference>
<dbReference type="GO" id="GO:0008233">
    <property type="term" value="F:peptidase activity"/>
    <property type="evidence" value="ECO:0007669"/>
    <property type="project" value="UniProtKB-KW"/>
</dbReference>
<organism evidence="6 7">
    <name type="scientific">Phenylobacterium glaciei</name>
    <dbReference type="NCBI Taxonomy" id="2803784"/>
    <lineage>
        <taxon>Bacteria</taxon>
        <taxon>Pseudomonadati</taxon>
        <taxon>Pseudomonadota</taxon>
        <taxon>Alphaproteobacteria</taxon>
        <taxon>Caulobacterales</taxon>
        <taxon>Caulobacteraceae</taxon>
        <taxon>Phenylobacterium</taxon>
    </lineage>
</organism>
<keyword evidence="1" id="KW-0645">Protease</keyword>
<dbReference type="InterPro" id="IPR051458">
    <property type="entry name" value="Cyt/Met_Dipeptidase"/>
</dbReference>
<feature type="domain" description="Peptidase M20 dimerisation" evidence="5">
    <location>
        <begin position="258"/>
        <end position="400"/>
    </location>
</feature>
<dbReference type="Gene3D" id="3.40.630.10">
    <property type="entry name" value="Zn peptidases"/>
    <property type="match status" value="1"/>
</dbReference>
<evidence type="ECO:0000256" key="3">
    <source>
        <dbReference type="ARBA" id="ARBA00022801"/>
    </source>
</evidence>
<protein>
    <submittedName>
        <fullName evidence="6">M20/M25/M40 family metallo-hydrolase</fullName>
    </submittedName>
</protein>
<dbReference type="PROSITE" id="PS51318">
    <property type="entry name" value="TAT"/>
    <property type="match status" value="1"/>
</dbReference>
<dbReference type="Proteomes" id="UP000622580">
    <property type="component" value="Unassembled WGS sequence"/>
</dbReference>
<dbReference type="Gene3D" id="3.30.70.360">
    <property type="match status" value="1"/>
</dbReference>
<keyword evidence="3" id="KW-0378">Hydrolase</keyword>
<feature type="region of interest" description="Disordered" evidence="4">
    <location>
        <begin position="445"/>
        <end position="547"/>
    </location>
</feature>
<keyword evidence="2" id="KW-0479">Metal-binding</keyword>
<comment type="caution">
    <text evidence="6">The sequence shown here is derived from an EMBL/GenBank/DDBJ whole genome shotgun (WGS) entry which is preliminary data.</text>
</comment>
<dbReference type="GO" id="GO:0006508">
    <property type="term" value="P:proteolysis"/>
    <property type="evidence" value="ECO:0007669"/>
    <property type="project" value="UniProtKB-KW"/>
</dbReference>
<proteinExistence type="predicted"/>
<sequence>MSNPETGGAFAADRRTLLAGGAAAALFTPGLALAASGDLPAIRKAAEAGYAASVKRIQDWIALPSIAAENRDMDKGAEYMMALAKDAGFQHIEKVPTDGAPGVFATLDAGAKRWMGIYFMYDVKQFEPSEWSSPPLEARIVDKPGFGKVIVGRGAVNQKGPEGAFLAALHALHAAGKKSPVNLVLVCEGEEEIGSPHFRQIVTKPNVLAALKTCEGVIIPAGWQSPSDGGVTVNLGAKGIVELELVASGAKWGRGPKTDIHSSEKARVDSPAWRLVQALTTLVTPDGNTPAIDNYFEKVRPLTPREKELIALAGQQLNEAEAKKALGVEHFIDDLPWEKTLERLASQPTVNIEGLVSGYTGPGGKTVLPGRAVAKIDLRLVPNMTAEDSVAKLRAHLDRRGFTDIEINVSGGYDPTETDENSRLIKAELATYKRNNVPTTIYPRLAGSWPGGDLHLRARQPARRPVRPGSRQRRPCPQRVLRDREQQPEGSGPGGVDHELCRLPLRDRRGQVGTERRADLRGALDRSPPSPFKAGAATGLGLAGSGF</sequence>
<evidence type="ECO:0000313" key="6">
    <source>
        <dbReference type="EMBL" id="MBR7619625.1"/>
    </source>
</evidence>
<dbReference type="PANTHER" id="PTHR43270">
    <property type="entry name" value="BETA-ALA-HIS DIPEPTIDASE"/>
    <property type="match status" value="1"/>
</dbReference>
<evidence type="ECO:0000256" key="1">
    <source>
        <dbReference type="ARBA" id="ARBA00022670"/>
    </source>
</evidence>
<evidence type="ECO:0000313" key="7">
    <source>
        <dbReference type="Proteomes" id="UP000622580"/>
    </source>
</evidence>
<dbReference type="Pfam" id="PF07687">
    <property type="entry name" value="M20_dimer"/>
    <property type="match status" value="1"/>
</dbReference>
<evidence type="ECO:0000256" key="2">
    <source>
        <dbReference type="ARBA" id="ARBA00022723"/>
    </source>
</evidence>